<accession>A0ABR9G3Z5</accession>
<protein>
    <submittedName>
        <fullName evidence="3">Uncharacterized protein</fullName>
    </submittedName>
</protein>
<keyword evidence="2" id="KW-0472">Membrane</keyword>
<evidence type="ECO:0000313" key="3">
    <source>
        <dbReference type="EMBL" id="MBE0465568.1"/>
    </source>
</evidence>
<keyword evidence="1" id="KW-0175">Coiled coil</keyword>
<feature type="transmembrane region" description="Helical" evidence="2">
    <location>
        <begin position="31"/>
        <end position="52"/>
    </location>
</feature>
<keyword evidence="2" id="KW-0812">Transmembrane</keyword>
<keyword evidence="2" id="KW-1133">Transmembrane helix</keyword>
<evidence type="ECO:0000313" key="4">
    <source>
        <dbReference type="Proteomes" id="UP001645038"/>
    </source>
</evidence>
<dbReference type="RefSeq" id="WP_225736383.1">
    <property type="nucleotide sequence ID" value="NZ_RRZB01000155.1"/>
</dbReference>
<evidence type="ECO:0000256" key="2">
    <source>
        <dbReference type="SAM" id="Phobius"/>
    </source>
</evidence>
<sequence length="179" mass="20482">MWLAYERFPNIAYLTGTHKASQGWEAVIDGWPVYALILSLATLIGLLIGAWVGESSRERDAAETLATQQENLKAQQSKAQQLEQDARIKAAEAAQAQRDAEALLAPSQMRINELSEQNALLKRRLSGSVEALERKKRQVRELRQLDNEALVTEIEQLRSIIRQDRQQIFKLEQQQQRYK</sequence>
<proteinExistence type="predicted"/>
<gene>
    <name evidence="3" type="ORF">EI547_19340</name>
</gene>
<keyword evidence="4" id="KW-1185">Reference proteome</keyword>
<name>A0ABR9G3Z5_9GAMM</name>
<dbReference type="Proteomes" id="UP001645038">
    <property type="component" value="Unassembled WGS sequence"/>
</dbReference>
<dbReference type="EMBL" id="RRZB01000155">
    <property type="protein sequence ID" value="MBE0465568.1"/>
    <property type="molecule type" value="Genomic_DNA"/>
</dbReference>
<evidence type="ECO:0000256" key="1">
    <source>
        <dbReference type="SAM" id="Coils"/>
    </source>
</evidence>
<feature type="non-terminal residue" evidence="3">
    <location>
        <position position="1"/>
    </location>
</feature>
<comment type="caution">
    <text evidence="3">The sequence shown here is derived from an EMBL/GenBank/DDBJ whole genome shotgun (WGS) entry which is preliminary data.</text>
</comment>
<feature type="coiled-coil region" evidence="1">
    <location>
        <begin position="65"/>
        <end position="174"/>
    </location>
</feature>
<organism evidence="3 4">
    <name type="scientific">Halomonas colorata</name>
    <dbReference type="NCBI Taxonomy" id="2742615"/>
    <lineage>
        <taxon>Bacteria</taxon>
        <taxon>Pseudomonadati</taxon>
        <taxon>Pseudomonadota</taxon>
        <taxon>Gammaproteobacteria</taxon>
        <taxon>Oceanospirillales</taxon>
        <taxon>Halomonadaceae</taxon>
        <taxon>Halomonas</taxon>
    </lineage>
</organism>
<reference evidence="3 4" key="1">
    <citation type="submission" date="2020-07" db="EMBL/GenBank/DDBJ databases">
        <title>Halophilic bacteria isolated from french cheeses.</title>
        <authorList>
            <person name="Kothe C.I."/>
            <person name="Farah-Kraiem B."/>
            <person name="Renault P."/>
            <person name="Dridi B."/>
        </authorList>
    </citation>
    <scope>NUCLEOTIDE SEQUENCE [LARGE SCALE GENOMIC DNA]</scope>
    <source>
        <strain evidence="3 4">FME20</strain>
    </source>
</reference>